<dbReference type="Gene3D" id="3.30.70.330">
    <property type="match status" value="1"/>
</dbReference>
<dbReference type="OrthoDB" id="21467at2759"/>
<dbReference type="PROSITE" id="PS50102">
    <property type="entry name" value="RRM"/>
    <property type="match status" value="1"/>
</dbReference>
<dbReference type="CDD" id="cd12307">
    <property type="entry name" value="RRM_NIFK_like"/>
    <property type="match status" value="1"/>
</dbReference>
<dbReference type="EMBL" id="ML993869">
    <property type="protein sequence ID" value="KAF2204767.1"/>
    <property type="molecule type" value="Genomic_DNA"/>
</dbReference>
<feature type="region of interest" description="Disordered" evidence="5">
    <location>
        <begin position="221"/>
        <end position="367"/>
    </location>
</feature>
<evidence type="ECO:0000256" key="4">
    <source>
        <dbReference type="PROSITE-ProRule" id="PRU00176"/>
    </source>
</evidence>
<keyword evidence="2 4" id="KW-0694">RNA-binding</keyword>
<accession>A0A9P4JT03</accession>
<dbReference type="Proteomes" id="UP000799536">
    <property type="component" value="Unassembled WGS sequence"/>
</dbReference>
<dbReference type="AlphaFoldDB" id="A0A9P4JT03"/>
<dbReference type="SUPFAM" id="SSF54928">
    <property type="entry name" value="RNA-binding domain, RBD"/>
    <property type="match status" value="1"/>
</dbReference>
<dbReference type="Pfam" id="PF00076">
    <property type="entry name" value="RRM_1"/>
    <property type="match status" value="1"/>
</dbReference>
<feature type="compositionally biased region" description="Basic residues" evidence="5">
    <location>
        <begin position="355"/>
        <end position="367"/>
    </location>
</feature>
<reference evidence="7" key="1">
    <citation type="journal article" date="2020" name="Stud. Mycol.">
        <title>101 Dothideomycetes genomes: a test case for predicting lifestyles and emergence of pathogens.</title>
        <authorList>
            <person name="Haridas S."/>
            <person name="Albert R."/>
            <person name="Binder M."/>
            <person name="Bloem J."/>
            <person name="Labutti K."/>
            <person name="Salamov A."/>
            <person name="Andreopoulos B."/>
            <person name="Baker S."/>
            <person name="Barry K."/>
            <person name="Bills G."/>
            <person name="Bluhm B."/>
            <person name="Cannon C."/>
            <person name="Castanera R."/>
            <person name="Culley D."/>
            <person name="Daum C."/>
            <person name="Ezra D."/>
            <person name="Gonzalez J."/>
            <person name="Henrissat B."/>
            <person name="Kuo A."/>
            <person name="Liang C."/>
            <person name="Lipzen A."/>
            <person name="Lutzoni F."/>
            <person name="Magnuson J."/>
            <person name="Mondo S."/>
            <person name="Nolan M."/>
            <person name="Ohm R."/>
            <person name="Pangilinan J."/>
            <person name="Park H.-J."/>
            <person name="Ramirez L."/>
            <person name="Alfaro M."/>
            <person name="Sun H."/>
            <person name="Tritt A."/>
            <person name="Yoshinaga Y."/>
            <person name="Zwiers L.-H."/>
            <person name="Turgeon B."/>
            <person name="Goodwin S."/>
            <person name="Spatafora J."/>
            <person name="Crous P."/>
            <person name="Grigoriev I."/>
        </authorList>
    </citation>
    <scope>NUCLEOTIDE SEQUENCE</scope>
    <source>
        <strain evidence="7">ATCC 74209</strain>
    </source>
</reference>
<organism evidence="7 8">
    <name type="scientific">Delitschia confertaspora ATCC 74209</name>
    <dbReference type="NCBI Taxonomy" id="1513339"/>
    <lineage>
        <taxon>Eukaryota</taxon>
        <taxon>Fungi</taxon>
        <taxon>Dikarya</taxon>
        <taxon>Ascomycota</taxon>
        <taxon>Pezizomycotina</taxon>
        <taxon>Dothideomycetes</taxon>
        <taxon>Pleosporomycetidae</taxon>
        <taxon>Pleosporales</taxon>
        <taxon>Delitschiaceae</taxon>
        <taxon>Delitschia</taxon>
    </lineage>
</organism>
<feature type="region of interest" description="Disordered" evidence="5">
    <location>
        <begin position="13"/>
        <end position="35"/>
    </location>
</feature>
<evidence type="ECO:0000313" key="7">
    <source>
        <dbReference type="EMBL" id="KAF2204767.1"/>
    </source>
</evidence>
<dbReference type="GO" id="GO:0005730">
    <property type="term" value="C:nucleolus"/>
    <property type="evidence" value="ECO:0007669"/>
    <property type="project" value="UniProtKB-SubCell"/>
</dbReference>
<feature type="non-terminal residue" evidence="7">
    <location>
        <position position="1"/>
    </location>
</feature>
<feature type="compositionally biased region" description="Basic residues" evidence="5">
    <location>
        <begin position="252"/>
        <end position="261"/>
    </location>
</feature>
<feature type="compositionally biased region" description="Acidic residues" evidence="5">
    <location>
        <begin position="17"/>
        <end position="32"/>
    </location>
</feature>
<comment type="caution">
    <text evidence="7">The sequence shown here is derived from an EMBL/GenBank/DDBJ whole genome shotgun (WGS) entry which is preliminary data.</text>
</comment>
<proteinExistence type="predicted"/>
<protein>
    <submittedName>
        <fullName evidence="7">RNA-binding domain-containing protein</fullName>
    </submittedName>
</protein>
<feature type="domain" description="RRM" evidence="6">
    <location>
        <begin position="58"/>
        <end position="136"/>
    </location>
</feature>
<name>A0A9P4JT03_9PLEO</name>
<dbReference type="GO" id="GO:0003723">
    <property type="term" value="F:RNA binding"/>
    <property type="evidence" value="ECO:0007669"/>
    <property type="project" value="UniProtKB-UniRule"/>
</dbReference>
<dbReference type="InterPro" id="IPR000504">
    <property type="entry name" value="RRM_dom"/>
</dbReference>
<evidence type="ECO:0000256" key="1">
    <source>
        <dbReference type="ARBA" id="ARBA00004604"/>
    </source>
</evidence>
<dbReference type="InterPro" id="IPR035979">
    <property type="entry name" value="RBD_domain_sf"/>
</dbReference>
<feature type="compositionally biased region" description="Basic and acidic residues" evidence="5">
    <location>
        <begin position="230"/>
        <end position="240"/>
    </location>
</feature>
<evidence type="ECO:0000256" key="3">
    <source>
        <dbReference type="ARBA" id="ARBA00023242"/>
    </source>
</evidence>
<dbReference type="SMART" id="SM00360">
    <property type="entry name" value="RRM"/>
    <property type="match status" value="1"/>
</dbReference>
<keyword evidence="8" id="KW-1185">Reference proteome</keyword>
<sequence length="367" mass="40398">DGDHIDQTAALLAGFESSEDEEDPAEDHDFDDTNLKPVIPSALRGELSKASHHSDEPGVVFVGRIPHGFYEHQMKSYFSQFGTITRLRLARNKKTGAPKHFAFIEFASSEVADIVAQTMDKYLLFGHILQCKVVPTAQIHPSLFKGANRRFKAVPRAKIAGAELKRGAERAVWEKRIAKEEKRRQFQNKKLKDAMDYEYTGPGLKSVDSVPKKALAVEAEAEPQLLTETAHQDETPKPAEIESAPAAIEKTKAKKSKKSAKAAKEETKVEVPAIEDVVEPVKEMKAKKEKKSKAAVAADKQTPKEEEPVAIAEETPKEASKAKKAKKSKALEATDEATPEKKRKAKSDEQDGAAKVKKAKKGKVSKA</sequence>
<dbReference type="InterPro" id="IPR012677">
    <property type="entry name" value="Nucleotide-bd_a/b_plait_sf"/>
</dbReference>
<gene>
    <name evidence="7" type="ORF">GQ43DRAFT_363897</name>
</gene>
<keyword evidence="3" id="KW-0539">Nucleus</keyword>
<evidence type="ECO:0000256" key="2">
    <source>
        <dbReference type="ARBA" id="ARBA00022884"/>
    </source>
</evidence>
<comment type="subcellular location">
    <subcellularLocation>
        <location evidence="1">Nucleus</location>
        <location evidence="1">Nucleolus</location>
    </subcellularLocation>
</comment>
<dbReference type="PANTHER" id="PTHR46754">
    <property type="entry name" value="MKI67 FHA DOMAIN-INTERACTING NUCLEOLAR PHOSPHOPROTEIN"/>
    <property type="match status" value="1"/>
</dbReference>
<evidence type="ECO:0000259" key="6">
    <source>
        <dbReference type="PROSITE" id="PS50102"/>
    </source>
</evidence>
<evidence type="ECO:0000313" key="8">
    <source>
        <dbReference type="Proteomes" id="UP000799536"/>
    </source>
</evidence>
<evidence type="ECO:0000256" key="5">
    <source>
        <dbReference type="SAM" id="MobiDB-lite"/>
    </source>
</evidence>